<dbReference type="EMBL" id="CP109106">
    <property type="protein sequence ID" value="WSB69665.1"/>
    <property type="molecule type" value="Genomic_DNA"/>
</dbReference>
<evidence type="ECO:0000313" key="3">
    <source>
        <dbReference type="Proteomes" id="UP001344251"/>
    </source>
</evidence>
<keyword evidence="3" id="KW-1185">Reference proteome</keyword>
<dbReference type="GO" id="GO:0008168">
    <property type="term" value="F:methyltransferase activity"/>
    <property type="evidence" value="ECO:0007669"/>
    <property type="project" value="UniProtKB-KW"/>
</dbReference>
<dbReference type="InterPro" id="IPR029063">
    <property type="entry name" value="SAM-dependent_MTases_sf"/>
</dbReference>
<accession>A0ABZ1FHA7</accession>
<keyword evidence="2" id="KW-0489">Methyltransferase</keyword>
<sequence length="272" mass="29170">MTDPSAEHDAAVTDRAILTGSAYNTGRHLSARQSIYQWQTPRYDLPGIVVEQLRGTRGTVVDVGCGNGKFIERLRRDRPEMRLLGLDVALGILAGVPRPVAVADAAQLPLASTSVDGALALHMLYHVEDIPTAIKELARVVKPGGVVIASTNSARDKAELDHLWERAAGDVLGVDKGPARISLSARFSLERASGLLGAAFDKVETIALPGTIAVRSPEPVIAHMKSYRAWADQQAVPFEETVERAREIVSEHIARNGAFEIGCLGGMLVGTR</sequence>
<reference evidence="2 3" key="1">
    <citation type="submission" date="2022-10" db="EMBL/GenBank/DDBJ databases">
        <title>The complete genomes of actinobacterial strains from the NBC collection.</title>
        <authorList>
            <person name="Joergensen T.S."/>
            <person name="Alvarez Arevalo M."/>
            <person name="Sterndorff E.B."/>
            <person name="Faurdal D."/>
            <person name="Vuksanovic O."/>
            <person name="Mourched A.-S."/>
            <person name="Charusanti P."/>
            <person name="Shaw S."/>
            <person name="Blin K."/>
            <person name="Weber T."/>
        </authorList>
    </citation>
    <scope>NUCLEOTIDE SEQUENCE [LARGE SCALE GENOMIC DNA]</scope>
    <source>
        <strain evidence="2 3">NBC 01774</strain>
    </source>
</reference>
<protein>
    <submittedName>
        <fullName evidence="2">Class I SAM-dependent methyltransferase</fullName>
    </submittedName>
</protein>
<proteinExistence type="predicted"/>
<dbReference type="Pfam" id="PF08241">
    <property type="entry name" value="Methyltransf_11"/>
    <property type="match status" value="1"/>
</dbReference>
<dbReference type="GO" id="GO:0032259">
    <property type="term" value="P:methylation"/>
    <property type="evidence" value="ECO:0007669"/>
    <property type="project" value="UniProtKB-KW"/>
</dbReference>
<dbReference type="SUPFAM" id="SSF53335">
    <property type="entry name" value="S-adenosyl-L-methionine-dependent methyltransferases"/>
    <property type="match status" value="1"/>
</dbReference>
<organism evidence="2 3">
    <name type="scientific">Streptomyces decoyicus</name>
    <dbReference type="NCBI Taxonomy" id="249567"/>
    <lineage>
        <taxon>Bacteria</taxon>
        <taxon>Bacillati</taxon>
        <taxon>Actinomycetota</taxon>
        <taxon>Actinomycetes</taxon>
        <taxon>Kitasatosporales</taxon>
        <taxon>Streptomycetaceae</taxon>
        <taxon>Streptomyces</taxon>
    </lineage>
</organism>
<dbReference type="Gene3D" id="3.40.50.150">
    <property type="entry name" value="Vaccinia Virus protein VP39"/>
    <property type="match status" value="1"/>
</dbReference>
<feature type="domain" description="Methyltransferase type 11" evidence="1">
    <location>
        <begin position="61"/>
        <end position="148"/>
    </location>
</feature>
<evidence type="ECO:0000313" key="2">
    <source>
        <dbReference type="EMBL" id="WSB69665.1"/>
    </source>
</evidence>
<dbReference type="InterPro" id="IPR013216">
    <property type="entry name" value="Methyltransf_11"/>
</dbReference>
<dbReference type="PANTHER" id="PTHR43591">
    <property type="entry name" value="METHYLTRANSFERASE"/>
    <property type="match status" value="1"/>
</dbReference>
<name>A0ABZ1FHA7_9ACTN</name>
<gene>
    <name evidence="2" type="ORF">OG863_17850</name>
</gene>
<keyword evidence="2" id="KW-0808">Transferase</keyword>
<dbReference type="PANTHER" id="PTHR43591:SF24">
    <property type="entry name" value="2-METHOXY-6-POLYPRENYL-1,4-BENZOQUINOL METHYLASE, MITOCHONDRIAL"/>
    <property type="match status" value="1"/>
</dbReference>
<dbReference type="CDD" id="cd02440">
    <property type="entry name" value="AdoMet_MTases"/>
    <property type="match status" value="1"/>
</dbReference>
<evidence type="ECO:0000259" key="1">
    <source>
        <dbReference type="Pfam" id="PF08241"/>
    </source>
</evidence>
<dbReference type="Proteomes" id="UP001344251">
    <property type="component" value="Chromosome"/>
</dbReference>
<dbReference type="RefSeq" id="WP_326619203.1">
    <property type="nucleotide sequence ID" value="NZ_CP108347.1"/>
</dbReference>